<dbReference type="SMART" id="SM00825">
    <property type="entry name" value="PKS_KS"/>
    <property type="match status" value="2"/>
</dbReference>
<evidence type="ECO:0000256" key="4">
    <source>
        <dbReference type="ARBA" id="ARBA00022450"/>
    </source>
</evidence>
<feature type="domain" description="Carrier" evidence="11">
    <location>
        <begin position="2889"/>
        <end position="2966"/>
    </location>
</feature>
<evidence type="ECO:0000313" key="13">
    <source>
        <dbReference type="EMBL" id="SYX85240.1"/>
    </source>
</evidence>
<name>A0A383RE38_PAEAL</name>
<reference evidence="14" key="1">
    <citation type="submission" date="2018-08" db="EMBL/GenBank/DDBJ databases">
        <authorList>
            <person name="Chevrot R."/>
        </authorList>
    </citation>
    <scope>NUCLEOTIDE SEQUENCE [LARGE SCALE GENOMIC DNA]</scope>
</reference>
<organism evidence="13 14">
    <name type="scientific">Paenibacillus alvei</name>
    <name type="common">Bacillus alvei</name>
    <dbReference type="NCBI Taxonomy" id="44250"/>
    <lineage>
        <taxon>Bacteria</taxon>
        <taxon>Bacillati</taxon>
        <taxon>Bacillota</taxon>
        <taxon>Bacilli</taxon>
        <taxon>Bacillales</taxon>
        <taxon>Paenibacillaceae</taxon>
        <taxon>Paenibacillus</taxon>
    </lineage>
</organism>
<dbReference type="Gene3D" id="3.40.50.720">
    <property type="entry name" value="NAD(P)-binding Rossmann-like Domain"/>
    <property type="match status" value="2"/>
</dbReference>
<dbReference type="PROSITE" id="PS00606">
    <property type="entry name" value="KS3_1"/>
    <property type="match status" value="2"/>
</dbReference>
<dbReference type="GO" id="GO:0004315">
    <property type="term" value="F:3-oxoacyl-[acyl-carrier-protein] synthase activity"/>
    <property type="evidence" value="ECO:0007669"/>
    <property type="project" value="InterPro"/>
</dbReference>
<dbReference type="InterPro" id="IPR014031">
    <property type="entry name" value="Ketoacyl_synth_C"/>
</dbReference>
<evidence type="ECO:0000256" key="2">
    <source>
        <dbReference type="ARBA" id="ARBA00004496"/>
    </source>
</evidence>
<evidence type="ECO:0000259" key="12">
    <source>
        <dbReference type="PROSITE" id="PS52004"/>
    </source>
</evidence>
<dbReference type="InterPro" id="IPR009081">
    <property type="entry name" value="PP-bd_ACP"/>
</dbReference>
<dbReference type="InterPro" id="IPR016039">
    <property type="entry name" value="Thiolase-like"/>
</dbReference>
<dbReference type="PROSITE" id="PS50075">
    <property type="entry name" value="CARRIER"/>
    <property type="match status" value="2"/>
</dbReference>
<dbReference type="Gene3D" id="3.40.50.150">
    <property type="entry name" value="Vaccinia Virus protein VP39"/>
    <property type="match status" value="1"/>
</dbReference>
<dbReference type="PANTHER" id="PTHR43775:SF37">
    <property type="entry name" value="SI:DKEY-61P9.11"/>
    <property type="match status" value="1"/>
</dbReference>
<evidence type="ECO:0000256" key="9">
    <source>
        <dbReference type="ARBA" id="ARBA00023268"/>
    </source>
</evidence>
<dbReference type="InterPro" id="IPR050091">
    <property type="entry name" value="PKS_NRPS_Biosynth_Enz"/>
</dbReference>
<dbReference type="PROSITE" id="PS52004">
    <property type="entry name" value="KS3_2"/>
    <property type="match status" value="2"/>
</dbReference>
<dbReference type="SUPFAM" id="SSF53335">
    <property type="entry name" value="S-adenosyl-L-methionine-dependent methyltransferases"/>
    <property type="match status" value="1"/>
</dbReference>
<dbReference type="EMBL" id="LS992241">
    <property type="protein sequence ID" value="SYX85240.1"/>
    <property type="molecule type" value="Genomic_DNA"/>
</dbReference>
<dbReference type="RefSeq" id="WP_138186930.1">
    <property type="nucleotide sequence ID" value="NZ_LS992241.1"/>
</dbReference>
<accession>A0A383RE38</accession>
<dbReference type="InterPro" id="IPR020806">
    <property type="entry name" value="PKS_PP-bd"/>
</dbReference>
<keyword evidence="9" id="KW-0511">Multifunctional enzyme</keyword>
<dbReference type="PANTHER" id="PTHR43775">
    <property type="entry name" value="FATTY ACID SYNTHASE"/>
    <property type="match status" value="1"/>
</dbReference>
<dbReference type="GO" id="GO:0005886">
    <property type="term" value="C:plasma membrane"/>
    <property type="evidence" value="ECO:0007669"/>
    <property type="project" value="TreeGrafter"/>
</dbReference>
<evidence type="ECO:0000313" key="14">
    <source>
        <dbReference type="Proteomes" id="UP000304148"/>
    </source>
</evidence>
<dbReference type="GO" id="GO:0004312">
    <property type="term" value="F:fatty acid synthase activity"/>
    <property type="evidence" value="ECO:0007669"/>
    <property type="project" value="TreeGrafter"/>
</dbReference>
<dbReference type="InterPro" id="IPR020803">
    <property type="entry name" value="MeTfrase_dom"/>
</dbReference>
<dbReference type="SUPFAM" id="SSF53901">
    <property type="entry name" value="Thiolase-like"/>
    <property type="match status" value="2"/>
</dbReference>
<comment type="function">
    <text evidence="1">Involved in some intermediate steps for the synthesis of the antibiotic polyketide bacillaene which is involved in secondary metabolism.</text>
</comment>
<dbReference type="InterPro" id="IPR036736">
    <property type="entry name" value="ACP-like_sf"/>
</dbReference>
<keyword evidence="7" id="KW-0808">Transferase</keyword>
<feature type="region of interest" description="Disordered" evidence="10">
    <location>
        <begin position="2369"/>
        <end position="2397"/>
    </location>
</feature>
<feature type="domain" description="Ketosynthase family 3 (KS3)" evidence="12">
    <location>
        <begin position="1745"/>
        <end position="2169"/>
    </location>
</feature>
<dbReference type="Pfam" id="PF00109">
    <property type="entry name" value="ketoacyl-synt"/>
    <property type="match status" value="2"/>
</dbReference>
<dbReference type="Gene3D" id="1.10.1240.100">
    <property type="match status" value="2"/>
</dbReference>
<dbReference type="SMART" id="SM00828">
    <property type="entry name" value="PKS_MT"/>
    <property type="match status" value="1"/>
</dbReference>
<dbReference type="Pfam" id="PF02801">
    <property type="entry name" value="Ketoacyl-synt_C"/>
    <property type="match status" value="2"/>
</dbReference>
<dbReference type="InterPro" id="IPR014030">
    <property type="entry name" value="Ketoacyl_synth_N"/>
</dbReference>
<gene>
    <name evidence="13" type="ORF">PBLR_13662</name>
</gene>
<dbReference type="InterPro" id="IPR057326">
    <property type="entry name" value="KR_dom"/>
</dbReference>
<evidence type="ECO:0000256" key="6">
    <source>
        <dbReference type="ARBA" id="ARBA00022553"/>
    </source>
</evidence>
<dbReference type="GO" id="GO:0005737">
    <property type="term" value="C:cytoplasm"/>
    <property type="evidence" value="ECO:0007669"/>
    <property type="project" value="UniProtKB-SubCell"/>
</dbReference>
<dbReference type="PROSITE" id="PS00012">
    <property type="entry name" value="PHOSPHOPANTETHEINE"/>
    <property type="match status" value="1"/>
</dbReference>
<dbReference type="CDD" id="cd00833">
    <property type="entry name" value="PKS"/>
    <property type="match status" value="2"/>
</dbReference>
<keyword evidence="5" id="KW-0963">Cytoplasm</keyword>
<protein>
    <submittedName>
        <fullName evidence="13">Uncharacterized protein</fullName>
    </submittedName>
</protein>
<keyword evidence="4" id="KW-0596">Phosphopantetheine</keyword>
<keyword evidence="8" id="KW-0677">Repeat</keyword>
<evidence type="ECO:0000256" key="7">
    <source>
        <dbReference type="ARBA" id="ARBA00022679"/>
    </source>
</evidence>
<evidence type="ECO:0000259" key="11">
    <source>
        <dbReference type="PROSITE" id="PS50075"/>
    </source>
</evidence>
<dbReference type="InterPro" id="IPR006162">
    <property type="entry name" value="Ppantetheine_attach_site"/>
</dbReference>
<proteinExistence type="predicted"/>
<dbReference type="Gene3D" id="1.10.1200.10">
    <property type="entry name" value="ACP-like"/>
    <property type="match status" value="3"/>
</dbReference>
<dbReference type="GO" id="GO:0071770">
    <property type="term" value="P:DIM/DIP cell wall layer assembly"/>
    <property type="evidence" value="ECO:0007669"/>
    <property type="project" value="TreeGrafter"/>
</dbReference>
<evidence type="ECO:0000256" key="5">
    <source>
        <dbReference type="ARBA" id="ARBA00022490"/>
    </source>
</evidence>
<dbReference type="InterPro" id="IPR020841">
    <property type="entry name" value="PKS_Beta-ketoAc_synthase_dom"/>
</dbReference>
<dbReference type="SMART" id="SM00822">
    <property type="entry name" value="PKS_KR"/>
    <property type="match status" value="2"/>
</dbReference>
<dbReference type="InterPro" id="IPR013217">
    <property type="entry name" value="Methyltransf_12"/>
</dbReference>
<dbReference type="FunFam" id="3.40.47.10:FF:000019">
    <property type="entry name" value="Polyketide synthase type I"/>
    <property type="match status" value="1"/>
</dbReference>
<comment type="subcellular location">
    <subcellularLocation>
        <location evidence="2">Cytoplasm</location>
    </subcellularLocation>
</comment>
<dbReference type="SMART" id="SM00823">
    <property type="entry name" value="PKS_PP"/>
    <property type="match status" value="3"/>
</dbReference>
<evidence type="ECO:0000256" key="3">
    <source>
        <dbReference type="ARBA" id="ARBA00004789"/>
    </source>
</evidence>
<dbReference type="CDD" id="cd02440">
    <property type="entry name" value="AdoMet_MTases"/>
    <property type="match status" value="1"/>
</dbReference>
<feature type="domain" description="Ketosynthase family 3 (KS3)" evidence="12">
    <location>
        <begin position="656"/>
        <end position="1090"/>
    </location>
</feature>
<dbReference type="InterPro" id="IPR054514">
    <property type="entry name" value="RhiE-like_linker"/>
</dbReference>
<dbReference type="CDD" id="cd08953">
    <property type="entry name" value="KR_2_SDR_x"/>
    <property type="match status" value="2"/>
</dbReference>
<dbReference type="InterPro" id="IPR018201">
    <property type="entry name" value="Ketoacyl_synth_AS"/>
</dbReference>
<dbReference type="GO" id="GO:0031177">
    <property type="term" value="F:phosphopantetheine binding"/>
    <property type="evidence" value="ECO:0007669"/>
    <property type="project" value="InterPro"/>
</dbReference>
<dbReference type="SMART" id="SM01294">
    <property type="entry name" value="PKS_PP_betabranch"/>
    <property type="match status" value="2"/>
</dbReference>
<sequence length="3001" mass="334906">MKKQKMLDKVLELVKSNQLSAEQGMEMIKTLRKQKQGDAIERTPDTELLFFDDEWVASDLPNTTASKNTVLLFDNNQNLSTVLKEYWKRQEIEIVRVVRGMKAERRGDGHYAMNLENDGDYEWLLNDLHQCGRHPDIIIHAWSDSQFQPNIHNLSEQLASSFHSLFTLCQSMMVRKLTHPVKLLYVFESNGSVQPQYAAMAGFLKSVRQENPVLDVCCLELCDASMNESAEIIAKEALNQDGEVDVQILRGERRVKRQIVCPLETDSVPSVPLRQRGVYIITGGMGGVGYLFARYLAATVQARLVLCGRSAHTSAMENKITELESLGAEVLYIQGDVSVPDDTERTITEAKRRFSCINGVIHSAGAIFDSFLINKEREHMEAVVKPKLYGTLLLDEATRNEKLDWFVVFSSLSSIWGNPGQCDYAFANLFLSHFCSARSKLREEGSREGLSLAINWPLWKEGGMKLAEALQTEDIPLLSLPTDEGIKSWELALASGKHQISVLYGKKGRLAEWLQSMEERSRRIGYRSPTGSQNSEVPIQALYQYIKTSMGNVLKLSPDRIDNSTPFQEYGLDSIAIKLFNSKMESDFGEMSKTLLYEYQTVDELVDFFAVHYADRPGNVLGPEKVSTPVHRSESIQESKRSVHETSCPQAAVPERGAVAIVGIGGQYPGARTIEDFWDILKSGTTSFTEIPKNRWKHGDYGNDISLPLAEGDIYCKYGAFLDGVDEFDPMLFKMNPLEAKMINPEERKFLETVWSALEDAGYAKEAWSGKKVGVFVGVTSMTYPLLGANQWNSPDRTPIHSTYFSLPNRISYFFNFTGPSLALDTACSSSLAAIHLACRSILNGESEAAIAGGVNLYLHPSRYLGMCQSKMLSTKEQTSMFDADGNGFIPGEGVGAVLMKSLERAIEDGDYVYGIIRGSGISHKGYSSGFFLPDPQSQTGLIEEVMNSSGVHPETIGYVELQALGSDTTDTIEWTGIRRAYEARTSVRQYCAVGSIKPIIGHLEAAAGISQLTKVLLQMKYKAFVPNKVADSLNPSICLEASPFYIPTELTHWPAMTIHDGDSYKELPRRSAISSFGAGGLEAHLIVEEYKSIELPPSAETLIPGECIVPLSARSSAQLRRYAERLLQHLERHDYPAAKMPDIAYTLQFGREAFAERTAFVCRTPEELKEQIGRYLAVSAMGDRADWKIEYSSLLASQIENEQIVMLLERWMAGEQMDWPLVNDIQRRRVPLPTYPFEQRKCWLYSTNDESVPNYDGRSKPALNDQDAVADYYDASVRLYEESTEQEGYLTFAPFSEKITGFSWLNVFSEPQQYPAMAQFALAKQKEMRDMLYRHVDFSKVNHLLDIGCGFSTDLLHLARAHEHIHCDGYTISANQAEFGQQRVGREGLEDRITIHCKDSAKEDFPGMYDLIIGLEVTVHIADKHGVFGNIARHLKRKGTVVLADCLANTVSEVHLPHVGQYTNTQGQYSRILAENRLRVIDCIDCSQEISNFLHDPEFEQNLSILKEKYPHLADMETEHRAWNNFGKALSLNLFRYVLITLEKADDLLTQEQLLMMNESAFKHAASYTDAVGKWLGNSLHYKEDVVYMRAEEAVSPHHVDGINGDTIRKMEDKLAQWFADTLEMKPTEIDRRASFSDYGIDSLIGLKILDDLNRKLELNLQVQTMFDHSNLQDLTQYLAQTHPEVIERITGVQKPMDCSIKRDDQKSAVMERFANWKQENKNECSTRTETAIKKERTGVSGASSDVAVIGISGRFPGAENVRELWENLRQGVDSVHEVQADRWNPNMFYDPDPLAPNKTYGKWGGFVADMDKFDPSFFQISPAEVEMMDPQQRLYLQESYRALEDAGYAPEKLNHVKCGVIAGVFGNEYSAIAEGTAAGYNAQLMLGNTNSILASRISYFLNLKGPAISVDTACSSSLVAVHLACKSLLNGETDMMLAGGVTLYLTEKPFISMSKAGMLSKDGKCKTFADDADGIVPAEAAAAVVLKRLDRAVADGDYIYGVIKGSEINQDGRTNGITAPSAKSQTEIELEVYRKYGIHPETITYLEAHGTGTKLGDPIEIAALTQAFATYTDRKQFCAIGSAKSNLGHTSAASGVVGLIKILLSMKYKLLPPTLHAEKENEHIDFKATPFFVNRELQEWASDGALRRAAINSFGFSGTNCHMIVEEAPQSLDVEPLHEVESNAADLYIFPLSAKNEERLQDYALQIVRFISGNDGREQPNIANLCYTFQIGRRMLEERVGFVIGSISELQEKLLAYGKGERNIEGMFTGTSKQTDEKYGLLLEGEEGRQFVEAIIRNRKLHKLAQIWVSGVDLNWEFLYGCQAPHRIPAPTYPFAKERYWPEDQAKISAALPQRMESLFQTGSKEVVDGEEDSRGTDYTYVPRWKPAPTPSAEGQKFQIGSKKVLIMTSDSSDPLVAAIRSLHSADEVSVTVLGRDAAEIYPSQTIIDASNPLAIHQHISQYSRLNTVYFLANFRCSAGEQISMLEVSQEQGTLSLFRLVKALMAAQLDLGLELRIVTYNHYDVLPDDIATPFGAGVHGLARTLAKELPQLRLTQLDLSWSDVVQNSNGNAIMSLAKAIAHEPAQARGETIAIRGFQKFERILVPEKITISTTPSRFRHQGAYVIVGGLGTVGYIFAEYMAKTSNASLALIGRSEMNTDMRKKIEHLESLGGKVIYLQANVADYDAMRVAIERTKSQFGTIHGIIHSALDVQPQAVQDMSETDLRTALESKAKGSVVLYTLVQHEPLDFFLFFSSAQSFIGTAGWAHYAASCEFKDAYVSYLQTKSHFPVYMVNWGYWAKRRGESNEELTRYIERQGAYPLSETEGLQLIESLLGTNIRQVAAIKAQPYVLELMNVDHSHSVTLELEKDNMSPGPDESMKIAGKGAGIEEVMELITRSVAEVLHMDSASINFELSFMELGVDSILALSIVKIVNDALQTDLTPKDIFDHATIGRLADYIVGVDSEEDEDERLFQLFKSLERKELDVDAAGHLLRGASS</sequence>
<dbReference type="InterPro" id="IPR029063">
    <property type="entry name" value="SAM-dependent_MTases_sf"/>
</dbReference>
<comment type="pathway">
    <text evidence="3">Antibiotic biosynthesis; bacillaene biosynthesis.</text>
</comment>
<dbReference type="Pfam" id="PF21394">
    <property type="entry name" value="Beta-ketacyl_N"/>
    <property type="match status" value="1"/>
</dbReference>
<feature type="domain" description="Carrier" evidence="11">
    <location>
        <begin position="1607"/>
        <end position="1684"/>
    </location>
</feature>
<dbReference type="SUPFAM" id="SSF51735">
    <property type="entry name" value="NAD(P)-binding Rossmann-fold domains"/>
    <property type="match status" value="4"/>
</dbReference>
<dbReference type="InterPro" id="IPR049490">
    <property type="entry name" value="C883_1060-like_KR_N"/>
</dbReference>
<dbReference type="Gene3D" id="3.40.47.10">
    <property type="match status" value="2"/>
</dbReference>
<evidence type="ECO:0000256" key="8">
    <source>
        <dbReference type="ARBA" id="ARBA00022737"/>
    </source>
</evidence>
<dbReference type="Pfam" id="PF00550">
    <property type="entry name" value="PP-binding"/>
    <property type="match status" value="3"/>
</dbReference>
<dbReference type="InterPro" id="IPR013968">
    <property type="entry name" value="PKS_KR"/>
</dbReference>
<dbReference type="Pfam" id="PF22336">
    <property type="entry name" value="RhiE-like_linker"/>
    <property type="match status" value="2"/>
</dbReference>
<evidence type="ECO:0000256" key="10">
    <source>
        <dbReference type="SAM" id="MobiDB-lite"/>
    </source>
</evidence>
<dbReference type="Pfam" id="PF08242">
    <property type="entry name" value="Methyltransf_12"/>
    <property type="match status" value="1"/>
</dbReference>
<keyword evidence="6" id="KW-0597">Phosphoprotein</keyword>
<dbReference type="Proteomes" id="UP000304148">
    <property type="component" value="Chromosome"/>
</dbReference>
<dbReference type="SUPFAM" id="SSF47336">
    <property type="entry name" value="ACP-like"/>
    <property type="match status" value="3"/>
</dbReference>
<evidence type="ECO:0000256" key="1">
    <source>
        <dbReference type="ARBA" id="ARBA00003299"/>
    </source>
</evidence>
<dbReference type="GO" id="GO:0006633">
    <property type="term" value="P:fatty acid biosynthetic process"/>
    <property type="evidence" value="ECO:0007669"/>
    <property type="project" value="InterPro"/>
</dbReference>
<dbReference type="InterPro" id="IPR036291">
    <property type="entry name" value="NAD(P)-bd_dom_sf"/>
</dbReference>
<dbReference type="Pfam" id="PF08659">
    <property type="entry name" value="KR"/>
    <property type="match status" value="2"/>
</dbReference>